<gene>
    <name evidence="2" type="ORF">PQR63_07955</name>
</gene>
<name>A0ABW8Z7K4_9BURK</name>
<proteinExistence type="predicted"/>
<feature type="region of interest" description="Disordered" evidence="1">
    <location>
        <begin position="1"/>
        <end position="25"/>
    </location>
</feature>
<reference evidence="2 3" key="1">
    <citation type="journal article" date="2024" name="Chem. Sci.">
        <title>Discovery of megapolipeptins by genome mining of a Burkholderiales bacteria collection.</title>
        <authorList>
            <person name="Paulo B.S."/>
            <person name="Recchia M.J.J."/>
            <person name="Lee S."/>
            <person name="Fergusson C.H."/>
            <person name="Romanowski S.B."/>
            <person name="Hernandez A."/>
            <person name="Krull N."/>
            <person name="Liu D.Y."/>
            <person name="Cavanagh H."/>
            <person name="Bos A."/>
            <person name="Gray C.A."/>
            <person name="Murphy B.T."/>
            <person name="Linington R.G."/>
            <person name="Eustaquio A.S."/>
        </authorList>
    </citation>
    <scope>NUCLEOTIDE SEQUENCE [LARGE SCALE GENOMIC DNA]</scope>
    <source>
        <strain evidence="2 3">RL21-008-BIB-B</strain>
    </source>
</reference>
<protein>
    <submittedName>
        <fullName evidence="2">Uncharacterized protein</fullName>
    </submittedName>
</protein>
<dbReference type="Proteomes" id="UP001629214">
    <property type="component" value="Unassembled WGS sequence"/>
</dbReference>
<dbReference type="EMBL" id="JAQQFR010000004">
    <property type="protein sequence ID" value="MFL9878309.1"/>
    <property type="molecule type" value="Genomic_DNA"/>
</dbReference>
<sequence length="40" mass="4378">MKKHLSVPGTGPHPGNHSSNNPAYARYPRMSTAKFGHENC</sequence>
<dbReference type="RefSeq" id="WP_408167152.1">
    <property type="nucleotide sequence ID" value="NZ_JAQQFR010000004.1"/>
</dbReference>
<comment type="caution">
    <text evidence="2">The sequence shown here is derived from an EMBL/GenBank/DDBJ whole genome shotgun (WGS) entry which is preliminary data.</text>
</comment>
<accession>A0ABW8Z7K4</accession>
<organism evidence="2 3">
    <name type="scientific">Herbaspirillum rhizosphaerae</name>
    <dbReference type="NCBI Taxonomy" id="346179"/>
    <lineage>
        <taxon>Bacteria</taxon>
        <taxon>Pseudomonadati</taxon>
        <taxon>Pseudomonadota</taxon>
        <taxon>Betaproteobacteria</taxon>
        <taxon>Burkholderiales</taxon>
        <taxon>Oxalobacteraceae</taxon>
        <taxon>Herbaspirillum</taxon>
    </lineage>
</organism>
<evidence type="ECO:0000313" key="2">
    <source>
        <dbReference type="EMBL" id="MFL9878309.1"/>
    </source>
</evidence>
<evidence type="ECO:0000256" key="1">
    <source>
        <dbReference type="SAM" id="MobiDB-lite"/>
    </source>
</evidence>
<evidence type="ECO:0000313" key="3">
    <source>
        <dbReference type="Proteomes" id="UP001629214"/>
    </source>
</evidence>
<keyword evidence="3" id="KW-1185">Reference proteome</keyword>